<keyword evidence="8 10" id="KW-0067">ATP-binding</keyword>
<evidence type="ECO:0000256" key="1">
    <source>
        <dbReference type="ARBA" id="ARBA00000488"/>
    </source>
</evidence>
<dbReference type="HOGENOM" id="CLU_002556_0_0_1"/>
<keyword evidence="12" id="KW-0812">Transmembrane</keyword>
<dbReference type="STRING" id="280699.M1VBY6"/>
<feature type="region of interest" description="Disordered" evidence="11">
    <location>
        <begin position="1"/>
        <end position="20"/>
    </location>
</feature>
<protein>
    <recommendedName>
        <fullName evidence="4">E1 ubiquitin-activating enzyme</fullName>
        <ecNumber evidence="4">6.2.1.45</ecNumber>
    </recommendedName>
</protein>
<evidence type="ECO:0000256" key="2">
    <source>
        <dbReference type="ARBA" id="ARBA00004906"/>
    </source>
</evidence>
<dbReference type="OMA" id="GANLHAF"/>
<dbReference type="PANTHER" id="PTHR10953:SF4">
    <property type="entry name" value="UBIQUITIN-ACTIVATING ENZYME E1 C-TERMINAL DOMAIN-CONTAINING PROTEIN"/>
    <property type="match status" value="1"/>
</dbReference>
<dbReference type="InterPro" id="IPR035985">
    <property type="entry name" value="Ubiquitin-activating_enz"/>
</dbReference>
<dbReference type="InterPro" id="IPR018075">
    <property type="entry name" value="UBQ-activ_enz_E1"/>
</dbReference>
<dbReference type="PANTHER" id="PTHR10953">
    <property type="entry name" value="UBIQUITIN-ACTIVATING ENZYME E1"/>
    <property type="match status" value="1"/>
</dbReference>
<evidence type="ECO:0000256" key="10">
    <source>
        <dbReference type="RuleBase" id="RU000519"/>
    </source>
</evidence>
<dbReference type="Gene3D" id="3.40.50.720">
    <property type="entry name" value="NAD(P)-binding Rossmann-like Domain"/>
    <property type="match status" value="1"/>
</dbReference>
<feature type="domain" description="Ubiquitin-activating enzyme E1 C-terminal" evidence="13">
    <location>
        <begin position="950"/>
        <end position="1082"/>
    </location>
</feature>
<comment type="catalytic activity">
    <reaction evidence="1">
        <text>ATP + ubiquitin + [E1 ubiquitin-activating enzyme]-L-cysteine = AMP + diphosphate + S-ubiquitinyl-[E1 ubiquitin-activating enzyme]-L-cysteine.</text>
        <dbReference type="EC" id="6.2.1.45"/>
    </reaction>
</comment>
<dbReference type="Gene3D" id="3.40.50.12550">
    <property type="entry name" value="Ubiquitin-activating enzyme E1, inactive adenylation domain, subdomain 2"/>
    <property type="match status" value="1"/>
</dbReference>
<keyword evidence="5 10" id="KW-0436">Ligase</keyword>
<dbReference type="FunFam" id="2.40.30.180:FF:000002">
    <property type="entry name" value="Ubiquitin-activating enzyme E1 2"/>
    <property type="match status" value="1"/>
</dbReference>
<keyword evidence="6 10" id="KW-0547">Nucleotide-binding</keyword>
<dbReference type="InterPro" id="IPR018965">
    <property type="entry name" value="Ub-activating_enz_E1_C"/>
</dbReference>
<dbReference type="eggNOG" id="KOG2012">
    <property type="taxonomic scope" value="Eukaryota"/>
</dbReference>
<evidence type="ECO:0000256" key="3">
    <source>
        <dbReference type="ARBA" id="ARBA00005673"/>
    </source>
</evidence>
<dbReference type="KEGG" id="cme:CYME_CMI034C"/>
<dbReference type="PROSITE" id="PS00865">
    <property type="entry name" value="UBIQUITIN_ACTIVAT_2"/>
    <property type="match status" value="1"/>
</dbReference>
<dbReference type="InterPro" id="IPR019572">
    <property type="entry name" value="UBA_E1_SCCH"/>
</dbReference>
<dbReference type="Gene3D" id="2.40.30.180">
    <property type="entry name" value="Ubiquitin-activating enzyme E1, FCCH domain"/>
    <property type="match status" value="1"/>
</dbReference>
<evidence type="ECO:0000256" key="11">
    <source>
        <dbReference type="SAM" id="MobiDB-lite"/>
    </source>
</evidence>
<dbReference type="SMART" id="SM00985">
    <property type="entry name" value="UBA_e1_C"/>
    <property type="match status" value="1"/>
</dbReference>
<feature type="active site" description="Glycyl thioester intermediate" evidence="9">
    <location>
        <position position="619"/>
    </location>
</feature>
<evidence type="ECO:0000256" key="5">
    <source>
        <dbReference type="ARBA" id="ARBA00022598"/>
    </source>
</evidence>
<gene>
    <name evidence="14" type="ORF">CYME_CMI034C</name>
</gene>
<reference evidence="14 15" key="1">
    <citation type="journal article" date="2004" name="Nature">
        <title>Genome sequence of the ultrasmall unicellular red alga Cyanidioschyzon merolae 10D.</title>
        <authorList>
            <person name="Matsuzaki M."/>
            <person name="Misumi O."/>
            <person name="Shin-i T."/>
            <person name="Maruyama S."/>
            <person name="Takahara M."/>
            <person name="Miyagishima S."/>
            <person name="Mori T."/>
            <person name="Nishida K."/>
            <person name="Yagisawa F."/>
            <person name="Nishida K."/>
            <person name="Yoshida Y."/>
            <person name="Nishimura Y."/>
            <person name="Nakao S."/>
            <person name="Kobayashi T."/>
            <person name="Momoyama Y."/>
            <person name="Higashiyama T."/>
            <person name="Minoda A."/>
            <person name="Sano M."/>
            <person name="Nomoto H."/>
            <person name="Oishi K."/>
            <person name="Hayashi H."/>
            <person name="Ohta F."/>
            <person name="Nishizaka S."/>
            <person name="Haga S."/>
            <person name="Miura S."/>
            <person name="Morishita T."/>
            <person name="Kabeya Y."/>
            <person name="Terasawa K."/>
            <person name="Suzuki Y."/>
            <person name="Ishii Y."/>
            <person name="Asakawa S."/>
            <person name="Takano H."/>
            <person name="Ohta N."/>
            <person name="Kuroiwa H."/>
            <person name="Tanaka K."/>
            <person name="Shimizu N."/>
            <person name="Sugano S."/>
            <person name="Sato N."/>
            <person name="Nozaki H."/>
            <person name="Ogasawara N."/>
            <person name="Kohara Y."/>
            <person name="Kuroiwa T."/>
        </authorList>
    </citation>
    <scope>NUCLEOTIDE SEQUENCE [LARGE SCALE GENOMIC DNA]</scope>
    <source>
        <strain evidence="14 15">10D</strain>
    </source>
</reference>
<dbReference type="Gene3D" id="1.10.10.2660">
    <property type="entry name" value="Ubiquitin-activating enzyme E1, SCCH domain"/>
    <property type="match status" value="1"/>
</dbReference>
<evidence type="ECO:0000256" key="12">
    <source>
        <dbReference type="SAM" id="Phobius"/>
    </source>
</evidence>
<dbReference type="AlphaFoldDB" id="M1VBY6"/>
<evidence type="ECO:0000256" key="4">
    <source>
        <dbReference type="ARBA" id="ARBA00012990"/>
    </source>
</evidence>
<dbReference type="Gene3D" id="3.50.50.80">
    <property type="entry name" value="Ubiquitin-activating enzyme E1, inactive adenylation domain, subdomain 1"/>
    <property type="match status" value="1"/>
</dbReference>
<dbReference type="InterPro" id="IPR000594">
    <property type="entry name" value="ThiF_NAD_FAD-bd"/>
</dbReference>
<sequence>MLRLGDSVPPERVSRTQAESGAIDESLYSRQLYVLGHEAQRRLAGASVLVIGLTGTGTEIAKDLALAGFHALHVYDPAPLALQHMAANFYACDASLLGTPLHTVVVPHLVELNPYCHVYTEDAASWAELIDPDRIRGFAAVVLVNELSIDRHIELDRVCRSVRVPLTIVQSRGVFGYVLNDFGDAHTVIDDNGEEPRSAHISHISNEEKACVTCLDDQRHDLEEGMYVMFTEVDGMPMFNEPNRMFRVVQITSPYTFVIDADTREAGVYRRGGIVTEVKVPRTVHFHPVELLYRMAASTWDPESATLSDVVDPNWFASLDFMNEERTFALHAMFQALSKFGRLPAPGTEAEVAAFKRMLPADIQEKHDALLNAFVRTVYGELAPMASILGGIAAQEVLKAVTGKFTPIHQIFSFNAMEALPTPLPNELECAPRGTRYDGQIAVFGRALQDTIHDLAYFCVGAGAIAAELLKCWACMGLGLASHGGSIAITDMDTIERSNLNRQFLFRATDIGRSKSLAARDAALRLNPELNVRALEMRVGPDTEHVFSDDFWEPLDGVCTALDNVDARLYIDQRCVYYLKPLLDSGTLGTKGSTQVVVPYLTESYGSSRDPPERSIPMCTLKNFPYRIEHTLQWARDLFEGLFKASIEDTKQYLERGSEYIAELEKQGPGIFSGALENVLENLQTYRPQNFKDCVVWARNKFEELYVNNIRQLLHAFPPDMVDSSGQPFWSGTKRAPTPLRFDPADPLHLEFIVAAANLRAETFGIPLCTDREQVRAIVANVSVPAFQPSSGVKIAASEEEAQASGAAVTANVDQQRIEQLLARLPPPESFASLSLYPLEFEKDDEDRWDMDFVTAASNLRALNYGIPLADKHKSRGIAGRIIPAIATSTALVAGLVCLEIYKLAQIRPILRTNPRALSASSFSAISTSSAVTNGTSVPLVDRVKVLERFRNSYVNLALSLFNFSEPIQAPLQPMSPSGNRTFSLWDRIEVDGNGHDLTLAEFMEHFERELGLHISMMSCGVAILFSGWLAPKKAAERRATPLTELAQAVGKIQLTDKDRFLVFEVMAEDASTGEEVEVPFVRYRFRR</sequence>
<keyword evidence="7 10" id="KW-0833">Ubl conjugation pathway</keyword>
<evidence type="ECO:0000256" key="6">
    <source>
        <dbReference type="ARBA" id="ARBA00022741"/>
    </source>
</evidence>
<dbReference type="NCBIfam" id="TIGR01408">
    <property type="entry name" value="Ube1"/>
    <property type="match status" value="1"/>
</dbReference>
<evidence type="ECO:0000256" key="9">
    <source>
        <dbReference type="PROSITE-ProRule" id="PRU10132"/>
    </source>
</evidence>
<dbReference type="GO" id="GO:0005524">
    <property type="term" value="F:ATP binding"/>
    <property type="evidence" value="ECO:0007669"/>
    <property type="project" value="UniProtKB-KW"/>
</dbReference>
<dbReference type="Proteomes" id="UP000007014">
    <property type="component" value="Chromosome 9"/>
</dbReference>
<dbReference type="GO" id="GO:0019781">
    <property type="term" value="F:NEDD8 activating enzyme activity"/>
    <property type="evidence" value="ECO:0007669"/>
    <property type="project" value="TreeGrafter"/>
</dbReference>
<dbReference type="Gramene" id="CMI034CT">
    <property type="protein sequence ID" value="CMI034CT"/>
    <property type="gene ID" value="CMI034C"/>
</dbReference>
<dbReference type="InterPro" id="IPR032418">
    <property type="entry name" value="E1_FCCH"/>
</dbReference>
<feature type="transmembrane region" description="Helical" evidence="12">
    <location>
        <begin position="1011"/>
        <end position="1031"/>
    </location>
</feature>
<dbReference type="Gene3D" id="3.10.290.60">
    <property type="entry name" value="Ubiquitin-activating enzyme E1, UFD domain"/>
    <property type="match status" value="1"/>
</dbReference>
<dbReference type="UniPathway" id="UPA00143"/>
<evidence type="ECO:0000259" key="13">
    <source>
        <dbReference type="SMART" id="SM00985"/>
    </source>
</evidence>
<dbReference type="InterPro" id="IPR033127">
    <property type="entry name" value="UBQ-activ_enz_E1_Cys_AS"/>
</dbReference>
<keyword evidence="15" id="KW-1185">Reference proteome</keyword>
<comment type="pathway">
    <text evidence="2">Protein modification; protein ubiquitination.</text>
</comment>
<dbReference type="GO" id="GO:0005737">
    <property type="term" value="C:cytoplasm"/>
    <property type="evidence" value="ECO:0007669"/>
    <property type="project" value="TreeGrafter"/>
</dbReference>
<dbReference type="Pfam" id="PF10585">
    <property type="entry name" value="UBA_E1_SCCH"/>
    <property type="match status" value="1"/>
</dbReference>
<evidence type="ECO:0000256" key="8">
    <source>
        <dbReference type="ARBA" id="ARBA00022840"/>
    </source>
</evidence>
<accession>M1VBY6</accession>
<evidence type="ECO:0000313" key="15">
    <source>
        <dbReference type="Proteomes" id="UP000007014"/>
    </source>
</evidence>
<dbReference type="FunFam" id="1.10.10.2660:FF:000001">
    <property type="entry name" value="Ubiquitin-activating enzyme E1 1"/>
    <property type="match status" value="1"/>
</dbReference>
<dbReference type="Pfam" id="PF09358">
    <property type="entry name" value="E1_UFD"/>
    <property type="match status" value="1"/>
</dbReference>
<reference evidence="14 15" key="2">
    <citation type="journal article" date="2007" name="BMC Biol.">
        <title>A 100%-complete sequence reveals unusually simple genomic features in the hot-spring red alga Cyanidioschyzon merolae.</title>
        <authorList>
            <person name="Nozaki H."/>
            <person name="Takano H."/>
            <person name="Misumi O."/>
            <person name="Terasawa K."/>
            <person name="Matsuzaki M."/>
            <person name="Maruyama S."/>
            <person name="Nishida K."/>
            <person name="Yagisawa F."/>
            <person name="Yoshida Y."/>
            <person name="Fujiwara T."/>
            <person name="Takio S."/>
            <person name="Tamura K."/>
            <person name="Chung S.J."/>
            <person name="Nakamura S."/>
            <person name="Kuroiwa H."/>
            <person name="Tanaka K."/>
            <person name="Sato N."/>
            <person name="Kuroiwa T."/>
        </authorList>
    </citation>
    <scope>NUCLEOTIDE SEQUENCE [LARGE SCALE GENOMIC DNA]</scope>
    <source>
        <strain evidence="14 15">10D</strain>
    </source>
</reference>
<dbReference type="InterPro" id="IPR042449">
    <property type="entry name" value="Ub-E1_IAD_1"/>
</dbReference>
<dbReference type="RefSeq" id="XP_005536228.1">
    <property type="nucleotide sequence ID" value="XM_005536171.1"/>
</dbReference>
<name>M1VBY6_CYAM1</name>
<dbReference type="CDD" id="cd01490">
    <property type="entry name" value="Ube1_repeat2"/>
    <property type="match status" value="1"/>
</dbReference>
<comment type="similarity">
    <text evidence="3 10">Belongs to the ubiquitin-activating E1 family.</text>
</comment>
<dbReference type="GO" id="GO:0016567">
    <property type="term" value="P:protein ubiquitination"/>
    <property type="evidence" value="ECO:0007669"/>
    <property type="project" value="UniProtKB-UniPathway"/>
</dbReference>
<dbReference type="PRINTS" id="PR01849">
    <property type="entry name" value="UBIQUITINACT"/>
</dbReference>
<dbReference type="InterPro" id="IPR038252">
    <property type="entry name" value="UBA_E1_C_sf"/>
</dbReference>
<dbReference type="InterPro" id="IPR000011">
    <property type="entry name" value="UBQ/SUMO-activ_enz_E1-like"/>
</dbReference>
<dbReference type="Pfam" id="PF00899">
    <property type="entry name" value="ThiF"/>
    <property type="match status" value="1"/>
</dbReference>
<dbReference type="GeneID" id="16993862"/>
<dbReference type="EMBL" id="AP006491">
    <property type="protein sequence ID" value="BAM79942.1"/>
    <property type="molecule type" value="Genomic_DNA"/>
</dbReference>
<dbReference type="GO" id="GO:0045116">
    <property type="term" value="P:protein neddylation"/>
    <property type="evidence" value="ECO:0007669"/>
    <property type="project" value="TreeGrafter"/>
</dbReference>
<evidence type="ECO:0000256" key="7">
    <source>
        <dbReference type="ARBA" id="ARBA00022786"/>
    </source>
</evidence>
<dbReference type="InterPro" id="IPR045886">
    <property type="entry name" value="ThiF/MoeB/HesA"/>
</dbReference>
<dbReference type="Pfam" id="PF16190">
    <property type="entry name" value="E1_FCCH"/>
    <property type="match status" value="1"/>
</dbReference>
<organism evidence="14 15">
    <name type="scientific">Cyanidioschyzon merolae (strain NIES-3377 / 10D)</name>
    <name type="common">Unicellular red alga</name>
    <dbReference type="NCBI Taxonomy" id="280699"/>
    <lineage>
        <taxon>Eukaryota</taxon>
        <taxon>Rhodophyta</taxon>
        <taxon>Bangiophyceae</taxon>
        <taxon>Cyanidiales</taxon>
        <taxon>Cyanidiaceae</taxon>
        <taxon>Cyanidioschyzon</taxon>
    </lineage>
</organism>
<dbReference type="OrthoDB" id="10252231at2759"/>
<dbReference type="EC" id="6.2.1.45" evidence="4"/>
<dbReference type="SUPFAM" id="SSF69572">
    <property type="entry name" value="Activating enzymes of the ubiquitin-like proteins"/>
    <property type="match status" value="2"/>
</dbReference>
<dbReference type="InterPro" id="IPR042063">
    <property type="entry name" value="Ubi_acti_E1_SCCH"/>
</dbReference>
<keyword evidence="12" id="KW-0472">Membrane</keyword>
<keyword evidence="12" id="KW-1133">Transmembrane helix</keyword>
<evidence type="ECO:0000313" key="14">
    <source>
        <dbReference type="EMBL" id="BAM79942.1"/>
    </source>
</evidence>
<proteinExistence type="inferred from homology"/>
<dbReference type="InterPro" id="IPR042302">
    <property type="entry name" value="E1_FCCH_sf"/>
</dbReference>
<dbReference type="FunFam" id="3.10.290.60:FF:000001">
    <property type="entry name" value="Ubiquitin-activating enzyme E1 2"/>
    <property type="match status" value="1"/>
</dbReference>